<dbReference type="Pfam" id="PF10604">
    <property type="entry name" value="Polyketide_cyc2"/>
    <property type="match status" value="1"/>
</dbReference>
<dbReference type="EMBL" id="SZPY01000001">
    <property type="protein sequence ID" value="TKI64160.1"/>
    <property type="molecule type" value="Genomic_DNA"/>
</dbReference>
<dbReference type="Gene3D" id="3.30.530.20">
    <property type="match status" value="1"/>
</dbReference>
<accession>A0A4U2YSM8</accession>
<dbReference type="InterPro" id="IPR019587">
    <property type="entry name" value="Polyketide_cyclase/dehydratase"/>
</dbReference>
<gene>
    <name evidence="1" type="ORF">FC770_03065</name>
</gene>
<evidence type="ECO:0000313" key="2">
    <source>
        <dbReference type="Proteomes" id="UP000307808"/>
    </source>
</evidence>
<dbReference type="InterPro" id="IPR023393">
    <property type="entry name" value="START-like_dom_sf"/>
</dbReference>
<sequence length="151" mass="17106">MTATEHRFHEHRFHETWFVDASPIDVAAVLDDLAAYPTWWPEVVAVAALGGESARVLCRSRLPYVLDLVLIATTRSTERLQVEVDGDLVGWVRFDLSEERGGTRVEFQQEVRTYGWLGLASRLLRPALHWNHHEMMRGCREGLAGAVRVAA</sequence>
<dbReference type="SUPFAM" id="SSF55961">
    <property type="entry name" value="Bet v1-like"/>
    <property type="match status" value="1"/>
</dbReference>
<proteinExistence type="predicted"/>
<dbReference type="RefSeq" id="WP_137064620.1">
    <property type="nucleotide sequence ID" value="NZ_CP040748.1"/>
</dbReference>
<dbReference type="Proteomes" id="UP000307808">
    <property type="component" value="Unassembled WGS sequence"/>
</dbReference>
<reference evidence="1 2" key="1">
    <citation type="submission" date="2019-04" db="EMBL/GenBank/DDBJ databases">
        <authorList>
            <person name="Dong K."/>
        </authorList>
    </citation>
    <scope>NUCLEOTIDE SEQUENCE [LARGE SCALE GENOMIC DNA]</scope>
    <source>
        <strain evidence="2">dk3543</strain>
    </source>
</reference>
<dbReference type="OrthoDB" id="5402478at2"/>
<comment type="caution">
    <text evidence="1">The sequence shown here is derived from an EMBL/GenBank/DDBJ whole genome shotgun (WGS) entry which is preliminary data.</text>
</comment>
<evidence type="ECO:0000313" key="1">
    <source>
        <dbReference type="EMBL" id="TKI64160.1"/>
    </source>
</evidence>
<dbReference type="AlphaFoldDB" id="A0A4U2YSM8"/>
<protein>
    <submittedName>
        <fullName evidence="1">Polyketide cyclase</fullName>
    </submittedName>
</protein>
<name>A0A4U2YSM8_9ACTN</name>
<keyword evidence="2" id="KW-1185">Reference proteome</keyword>
<organism evidence="1 2">
    <name type="scientific">Nocardioides jishulii</name>
    <dbReference type="NCBI Taxonomy" id="2575440"/>
    <lineage>
        <taxon>Bacteria</taxon>
        <taxon>Bacillati</taxon>
        <taxon>Actinomycetota</taxon>
        <taxon>Actinomycetes</taxon>
        <taxon>Propionibacteriales</taxon>
        <taxon>Nocardioidaceae</taxon>
        <taxon>Nocardioides</taxon>
    </lineage>
</organism>